<evidence type="ECO:0000256" key="1">
    <source>
        <dbReference type="SAM" id="Phobius"/>
    </source>
</evidence>
<name>A0ABQ4X3D2_9ASTR</name>
<sequence>MSRSHSAELQLSLMADDCTSLMNQNATTAGGGRKLWWKLYSLRHSILGDGTMMEEGVDVDRCGIVSCATVQLVGMQRSSTVGMGIVMVSVTIVVGCIYVLKATHEIGWEHEQCRRESRSLDLQIVTATHLQFCLDVCTE</sequence>
<organism evidence="2 3">
    <name type="scientific">Tanacetum coccineum</name>
    <dbReference type="NCBI Taxonomy" id="301880"/>
    <lineage>
        <taxon>Eukaryota</taxon>
        <taxon>Viridiplantae</taxon>
        <taxon>Streptophyta</taxon>
        <taxon>Embryophyta</taxon>
        <taxon>Tracheophyta</taxon>
        <taxon>Spermatophyta</taxon>
        <taxon>Magnoliopsida</taxon>
        <taxon>eudicotyledons</taxon>
        <taxon>Gunneridae</taxon>
        <taxon>Pentapetalae</taxon>
        <taxon>asterids</taxon>
        <taxon>campanulids</taxon>
        <taxon>Asterales</taxon>
        <taxon>Asteraceae</taxon>
        <taxon>Asteroideae</taxon>
        <taxon>Anthemideae</taxon>
        <taxon>Anthemidinae</taxon>
        <taxon>Tanacetum</taxon>
    </lineage>
</organism>
<keyword evidence="1" id="KW-1133">Transmembrane helix</keyword>
<keyword evidence="1" id="KW-0472">Membrane</keyword>
<keyword evidence="3" id="KW-1185">Reference proteome</keyword>
<evidence type="ECO:0000313" key="3">
    <source>
        <dbReference type="Proteomes" id="UP001151760"/>
    </source>
</evidence>
<protein>
    <submittedName>
        <fullName evidence="2">Uncharacterized protein</fullName>
    </submittedName>
</protein>
<evidence type="ECO:0000313" key="2">
    <source>
        <dbReference type="EMBL" id="GJS59617.1"/>
    </source>
</evidence>
<gene>
    <name evidence="2" type="ORF">Tco_0654401</name>
</gene>
<proteinExistence type="predicted"/>
<comment type="caution">
    <text evidence="2">The sequence shown here is derived from an EMBL/GenBank/DDBJ whole genome shotgun (WGS) entry which is preliminary data.</text>
</comment>
<keyword evidence="1" id="KW-0812">Transmembrane</keyword>
<accession>A0ABQ4X3D2</accession>
<reference evidence="2" key="1">
    <citation type="journal article" date="2022" name="Int. J. Mol. Sci.">
        <title>Draft Genome of Tanacetum Coccineum: Genomic Comparison of Closely Related Tanacetum-Family Plants.</title>
        <authorList>
            <person name="Yamashiro T."/>
            <person name="Shiraishi A."/>
            <person name="Nakayama K."/>
            <person name="Satake H."/>
        </authorList>
    </citation>
    <scope>NUCLEOTIDE SEQUENCE</scope>
</reference>
<reference evidence="2" key="2">
    <citation type="submission" date="2022-01" db="EMBL/GenBank/DDBJ databases">
        <authorList>
            <person name="Yamashiro T."/>
            <person name="Shiraishi A."/>
            <person name="Satake H."/>
            <person name="Nakayama K."/>
        </authorList>
    </citation>
    <scope>NUCLEOTIDE SEQUENCE</scope>
</reference>
<feature type="transmembrane region" description="Helical" evidence="1">
    <location>
        <begin position="81"/>
        <end position="100"/>
    </location>
</feature>
<dbReference type="Proteomes" id="UP001151760">
    <property type="component" value="Unassembled WGS sequence"/>
</dbReference>
<dbReference type="EMBL" id="BQNB010009162">
    <property type="protein sequence ID" value="GJS59617.1"/>
    <property type="molecule type" value="Genomic_DNA"/>
</dbReference>